<dbReference type="Proteomes" id="UP001526426">
    <property type="component" value="Unassembled WGS sequence"/>
</dbReference>
<dbReference type="EMBL" id="JAIHOM010000072">
    <property type="protein sequence ID" value="MCW6037448.1"/>
    <property type="molecule type" value="Genomic_DNA"/>
</dbReference>
<evidence type="ECO:0000313" key="2">
    <source>
        <dbReference type="Proteomes" id="UP001526426"/>
    </source>
</evidence>
<keyword evidence="2" id="KW-1185">Reference proteome</keyword>
<evidence type="ECO:0000313" key="1">
    <source>
        <dbReference type="EMBL" id="MCW6037448.1"/>
    </source>
</evidence>
<reference evidence="1 2" key="1">
    <citation type="submission" date="2021-08" db="EMBL/GenBank/DDBJ databases">
        <title>Draft genome sequence of Spirulina subsalsa with high tolerance to salinity and hype-accumulation of phycocyanin.</title>
        <authorList>
            <person name="Pei H."/>
            <person name="Jiang L."/>
        </authorList>
    </citation>
    <scope>NUCLEOTIDE SEQUENCE [LARGE SCALE GENOMIC DNA]</scope>
    <source>
        <strain evidence="1 2">FACHB-351</strain>
    </source>
</reference>
<protein>
    <submittedName>
        <fullName evidence="1">Uncharacterized protein</fullName>
    </submittedName>
</protein>
<gene>
    <name evidence="1" type="ORF">K4A83_14370</name>
</gene>
<organism evidence="1 2">
    <name type="scientific">Spirulina subsalsa FACHB-351</name>
    <dbReference type="NCBI Taxonomy" id="234711"/>
    <lineage>
        <taxon>Bacteria</taxon>
        <taxon>Bacillati</taxon>
        <taxon>Cyanobacteriota</taxon>
        <taxon>Cyanophyceae</taxon>
        <taxon>Spirulinales</taxon>
        <taxon>Spirulinaceae</taxon>
        <taxon>Spirulina</taxon>
    </lineage>
</organism>
<name>A0ABT3L7G4_9CYAN</name>
<accession>A0ABT3L7G4</accession>
<comment type="caution">
    <text evidence="1">The sequence shown here is derived from an EMBL/GenBank/DDBJ whole genome shotgun (WGS) entry which is preliminary data.</text>
</comment>
<sequence>MKHADFFVGCEFRTDGGVWRCTDIGTRTIIAIRISDYDDTSWFNGPPYAVCETVFDENDLEACTLT</sequence>
<proteinExistence type="predicted"/>